<dbReference type="HOGENOM" id="CLU_3153277_0_0_9"/>
<dbReference type="KEGG" id="gka:GK0797"/>
<name>Q5L1U8_GEOKA</name>
<dbReference type="Proteomes" id="UP000001172">
    <property type="component" value="Chromosome"/>
</dbReference>
<proteinExistence type="predicted"/>
<reference evidence="1 2" key="1">
    <citation type="journal article" date="2004" name="Nucleic Acids Res.">
        <title>Thermoadaptation trait revealed by the genome sequence of thermophilic Geobacillus kaustophilus.</title>
        <authorList>
            <person name="Takami H."/>
            <person name="Takaki Y."/>
            <person name="Chee G.J."/>
            <person name="Nishi S."/>
            <person name="Shimamura S."/>
            <person name="Suzuki H."/>
            <person name="Matsui S."/>
            <person name="Uchiyama I."/>
        </authorList>
    </citation>
    <scope>NUCLEOTIDE SEQUENCE [LARGE SCALE GENOMIC DNA]</scope>
    <source>
        <strain evidence="1 2">HTA426</strain>
    </source>
</reference>
<protein>
    <submittedName>
        <fullName evidence="1">Uncharacterized protein</fullName>
    </submittedName>
</protein>
<evidence type="ECO:0000313" key="1">
    <source>
        <dbReference type="EMBL" id="BAD75082.1"/>
    </source>
</evidence>
<dbReference type="EMBL" id="BA000043">
    <property type="protein sequence ID" value="BAD75082.1"/>
    <property type="molecule type" value="Genomic_DNA"/>
</dbReference>
<sequence length="48" mass="5734">MEDRKRNAKLFTTKRSSPLEILFKVKKELPKREFPLCYKTDNKIAFCA</sequence>
<organism evidence="1 2">
    <name type="scientific">Geobacillus kaustophilus (strain HTA426)</name>
    <dbReference type="NCBI Taxonomy" id="235909"/>
    <lineage>
        <taxon>Bacteria</taxon>
        <taxon>Bacillati</taxon>
        <taxon>Bacillota</taxon>
        <taxon>Bacilli</taxon>
        <taxon>Bacillales</taxon>
        <taxon>Anoxybacillaceae</taxon>
        <taxon>Geobacillus</taxon>
        <taxon>Geobacillus thermoleovorans group</taxon>
    </lineage>
</organism>
<dbReference type="AlphaFoldDB" id="Q5L1U8"/>
<evidence type="ECO:0000313" key="2">
    <source>
        <dbReference type="Proteomes" id="UP000001172"/>
    </source>
</evidence>
<keyword evidence="2" id="KW-1185">Reference proteome</keyword>
<accession>Q5L1U8</accession>
<gene>
    <name evidence="1" type="ordered locus">GK0797</name>
</gene>